<proteinExistence type="predicted"/>
<dbReference type="Proteomes" id="UP000800094">
    <property type="component" value="Unassembled WGS sequence"/>
</dbReference>
<sequence>MDFATPQVFANAKDEPDDADPRIGQKLEIKMCEARYNSDSTRIALHAGTKRKAWAPAEVNQESALLVTRYYGRLGELEYTEMEVRSPYIRAALRAVIKEYPGLTFDTGKILIRDELRCIFHYREELRDYGLRLSDQTAAQHLIFFLNYMYNSLTREISSFYTFMESPTAAPGIEHEFLWMAFKPGSFILHSRKGIQRILRFSSMKLDSFSRW</sequence>
<protein>
    <submittedName>
        <fullName evidence="1">Uncharacterized protein</fullName>
    </submittedName>
</protein>
<dbReference type="GeneID" id="54587728"/>
<reference evidence="1" key="1">
    <citation type="journal article" date="2020" name="Stud. Mycol.">
        <title>101 Dothideomycetes genomes: a test case for predicting lifestyles and emergence of pathogens.</title>
        <authorList>
            <person name="Haridas S."/>
            <person name="Albert R."/>
            <person name="Binder M."/>
            <person name="Bloem J."/>
            <person name="Labutti K."/>
            <person name="Salamov A."/>
            <person name="Andreopoulos B."/>
            <person name="Baker S."/>
            <person name="Barry K."/>
            <person name="Bills G."/>
            <person name="Bluhm B."/>
            <person name="Cannon C."/>
            <person name="Castanera R."/>
            <person name="Culley D."/>
            <person name="Daum C."/>
            <person name="Ezra D."/>
            <person name="Gonzalez J."/>
            <person name="Henrissat B."/>
            <person name="Kuo A."/>
            <person name="Liang C."/>
            <person name="Lipzen A."/>
            <person name="Lutzoni F."/>
            <person name="Magnuson J."/>
            <person name="Mondo S."/>
            <person name="Nolan M."/>
            <person name="Ohm R."/>
            <person name="Pangilinan J."/>
            <person name="Park H.-J."/>
            <person name="Ramirez L."/>
            <person name="Alfaro M."/>
            <person name="Sun H."/>
            <person name="Tritt A."/>
            <person name="Yoshinaga Y."/>
            <person name="Zwiers L.-H."/>
            <person name="Turgeon B."/>
            <person name="Goodwin S."/>
            <person name="Spatafora J."/>
            <person name="Crous P."/>
            <person name="Grigoriev I."/>
        </authorList>
    </citation>
    <scope>NUCLEOTIDE SEQUENCE</scope>
    <source>
        <strain evidence="1">CBS 122368</strain>
    </source>
</reference>
<dbReference type="PANTHER" id="PTHR46411:SF3">
    <property type="entry name" value="AAA+ ATPASE DOMAIN-CONTAINING PROTEIN"/>
    <property type="match status" value="1"/>
</dbReference>
<dbReference type="RefSeq" id="XP_033680857.1">
    <property type="nucleotide sequence ID" value="XM_033834398.1"/>
</dbReference>
<name>A0A6A6I8J7_9PLEO</name>
<organism evidence="1 2">
    <name type="scientific">Trematosphaeria pertusa</name>
    <dbReference type="NCBI Taxonomy" id="390896"/>
    <lineage>
        <taxon>Eukaryota</taxon>
        <taxon>Fungi</taxon>
        <taxon>Dikarya</taxon>
        <taxon>Ascomycota</taxon>
        <taxon>Pezizomycotina</taxon>
        <taxon>Dothideomycetes</taxon>
        <taxon>Pleosporomycetidae</taxon>
        <taxon>Pleosporales</taxon>
        <taxon>Massarineae</taxon>
        <taxon>Trematosphaeriaceae</taxon>
        <taxon>Trematosphaeria</taxon>
    </lineage>
</organism>
<evidence type="ECO:0000313" key="2">
    <source>
        <dbReference type="Proteomes" id="UP000800094"/>
    </source>
</evidence>
<gene>
    <name evidence="1" type="ORF">BU26DRAFT_577252</name>
</gene>
<accession>A0A6A6I8J7</accession>
<evidence type="ECO:0000313" key="1">
    <source>
        <dbReference type="EMBL" id="KAF2245853.1"/>
    </source>
</evidence>
<dbReference type="AlphaFoldDB" id="A0A6A6I8J7"/>
<dbReference type="PANTHER" id="PTHR46411">
    <property type="entry name" value="FAMILY ATPASE, PUTATIVE-RELATED"/>
    <property type="match status" value="1"/>
</dbReference>
<dbReference type="OrthoDB" id="10042665at2759"/>
<keyword evidence="2" id="KW-1185">Reference proteome</keyword>
<dbReference type="EMBL" id="ML987199">
    <property type="protein sequence ID" value="KAF2245853.1"/>
    <property type="molecule type" value="Genomic_DNA"/>
</dbReference>